<name>A0A6P7ZE87_9AMPH</name>
<gene>
    <name evidence="10 11" type="primary">LOC115482191</name>
</gene>
<dbReference type="SMART" id="SM00451">
    <property type="entry name" value="ZnF_U1"/>
    <property type="match status" value="4"/>
</dbReference>
<dbReference type="Gene3D" id="3.30.160.60">
    <property type="entry name" value="Classic Zinc Finger"/>
    <property type="match status" value="4"/>
</dbReference>
<dbReference type="SUPFAM" id="SSF57667">
    <property type="entry name" value="beta-beta-alpha zinc fingers"/>
    <property type="match status" value="4"/>
</dbReference>
<keyword evidence="4" id="KW-0863">Zinc-finger</keyword>
<keyword evidence="6" id="KW-0539">Nucleus</keyword>
<organism evidence="9 11">
    <name type="scientific">Microcaecilia unicolor</name>
    <dbReference type="NCBI Taxonomy" id="1415580"/>
    <lineage>
        <taxon>Eukaryota</taxon>
        <taxon>Metazoa</taxon>
        <taxon>Chordata</taxon>
        <taxon>Craniata</taxon>
        <taxon>Vertebrata</taxon>
        <taxon>Euteleostomi</taxon>
        <taxon>Amphibia</taxon>
        <taxon>Gymnophiona</taxon>
        <taxon>Siphonopidae</taxon>
        <taxon>Microcaecilia</taxon>
    </lineage>
</organism>
<evidence type="ECO:0000256" key="7">
    <source>
        <dbReference type="SAM" id="MobiDB-lite"/>
    </source>
</evidence>
<dbReference type="AlphaFoldDB" id="A0A6P7ZE87"/>
<dbReference type="InterPro" id="IPR051845">
    <property type="entry name" value="Znf385"/>
</dbReference>
<evidence type="ECO:0000313" key="11">
    <source>
        <dbReference type="RefSeq" id="XP_030077652.1"/>
    </source>
</evidence>
<dbReference type="Pfam" id="PF12874">
    <property type="entry name" value="zf-met"/>
    <property type="match status" value="4"/>
</dbReference>
<keyword evidence="5" id="KW-0862">Zinc</keyword>
<comment type="subcellular location">
    <subcellularLocation>
        <location evidence="1">Nucleus</location>
    </subcellularLocation>
</comment>
<dbReference type="OrthoDB" id="434647at2759"/>
<dbReference type="PANTHER" id="PTHR23067:SF6">
    <property type="entry name" value="ZINC FINGER PROTEIN 385C"/>
    <property type="match status" value="1"/>
</dbReference>
<dbReference type="PROSITE" id="PS00028">
    <property type="entry name" value="ZINC_FINGER_C2H2_1"/>
    <property type="match status" value="2"/>
</dbReference>
<protein>
    <submittedName>
        <fullName evidence="10 11">Zinc finger protein 385D-like isoform X1</fullName>
    </submittedName>
</protein>
<evidence type="ECO:0000313" key="9">
    <source>
        <dbReference type="Proteomes" id="UP000515156"/>
    </source>
</evidence>
<feature type="compositionally biased region" description="Low complexity" evidence="7">
    <location>
        <begin position="250"/>
        <end position="264"/>
    </location>
</feature>
<evidence type="ECO:0000256" key="4">
    <source>
        <dbReference type="ARBA" id="ARBA00022771"/>
    </source>
</evidence>
<dbReference type="GeneID" id="115482191"/>
<dbReference type="PANTHER" id="PTHR23067">
    <property type="entry name" value="DOUBLE-STRANDED RNA-BINDING ZINC FINGER PROTEIN"/>
    <property type="match status" value="1"/>
</dbReference>
<dbReference type="GO" id="GO:0003676">
    <property type="term" value="F:nucleic acid binding"/>
    <property type="evidence" value="ECO:0007669"/>
    <property type="project" value="InterPro"/>
</dbReference>
<evidence type="ECO:0000256" key="2">
    <source>
        <dbReference type="ARBA" id="ARBA00022723"/>
    </source>
</evidence>
<evidence type="ECO:0000256" key="5">
    <source>
        <dbReference type="ARBA" id="ARBA00022833"/>
    </source>
</evidence>
<accession>A0A6P7ZE87</accession>
<proteinExistence type="predicted"/>
<feature type="domain" description="C2H2-type" evidence="8">
    <location>
        <begin position="161"/>
        <end position="183"/>
    </location>
</feature>
<evidence type="ECO:0000256" key="1">
    <source>
        <dbReference type="ARBA" id="ARBA00004123"/>
    </source>
</evidence>
<dbReference type="InterPro" id="IPR013087">
    <property type="entry name" value="Znf_C2H2_type"/>
</dbReference>
<sequence length="488" mass="53771">MKRPLNPSHLPDNRLRKLDCGNTYSDCQLTLEDQNAKNDKIHQSFTLCEVCNIQLNSTAQAEIHYKGKSHQKCLKRLYQGKLPVKLGTVGSNSLLPALLRIPGRPLRASLDIKQLLGFRLNGNSTLSLFPNFNIMDPVQKAVINHTFGVPLPMKRKQFISCNICHIRFNSSNQAEAHYKGHKHGRKLKAMEAMKQKEKRAATSREKTVDLSSIQVLQDNLSADAEADHNTFILTPNSEELSTLEMSNGILSSASPPLSESSGALDDTSPASDETLGTEAGAQLDIRTESGKADKKKLEPLYCATCKVTVNSASQLQAHNIGAKHKSMLRGQSTQTKRWKVKFLSRLGHRSKRAAKKSSGDVRSKAFHCSVCGICVNSETQLKQHMNSKRHRERVAGNPPKPKYSLQPKLWQTASLATELVFQKQFSRPLAARFLPSPLPTATVCAMPGPLTLQPATASTLLQAPLFGPALFRTSPGPLRASPIVFTPY</sequence>
<evidence type="ECO:0000256" key="3">
    <source>
        <dbReference type="ARBA" id="ARBA00022737"/>
    </source>
</evidence>
<dbReference type="RefSeq" id="XP_030077651.1">
    <property type="nucleotide sequence ID" value="XM_030221791.1"/>
</dbReference>
<dbReference type="KEGG" id="muo:115482191"/>
<evidence type="ECO:0000313" key="10">
    <source>
        <dbReference type="RefSeq" id="XP_030077651.1"/>
    </source>
</evidence>
<keyword evidence="2" id="KW-0479">Metal-binding</keyword>
<feature type="domain" description="C2H2-type" evidence="8">
    <location>
        <begin position="368"/>
        <end position="390"/>
    </location>
</feature>
<evidence type="ECO:0000259" key="8">
    <source>
        <dbReference type="PROSITE" id="PS00028"/>
    </source>
</evidence>
<dbReference type="RefSeq" id="XP_030077652.1">
    <property type="nucleotide sequence ID" value="XM_030221792.1"/>
</dbReference>
<feature type="region of interest" description="Disordered" evidence="7">
    <location>
        <begin position="248"/>
        <end position="287"/>
    </location>
</feature>
<reference evidence="10 11" key="1">
    <citation type="submission" date="2025-04" db="UniProtKB">
        <authorList>
            <consortium name="RefSeq"/>
        </authorList>
    </citation>
    <scope>IDENTIFICATION</scope>
</reference>
<dbReference type="InterPro" id="IPR036236">
    <property type="entry name" value="Znf_C2H2_sf"/>
</dbReference>
<evidence type="ECO:0000256" key="6">
    <source>
        <dbReference type="ARBA" id="ARBA00023242"/>
    </source>
</evidence>
<dbReference type="SMART" id="SM00355">
    <property type="entry name" value="ZnF_C2H2"/>
    <property type="match status" value="4"/>
</dbReference>
<dbReference type="Proteomes" id="UP000515156">
    <property type="component" value="Chromosome 12"/>
</dbReference>
<dbReference type="GO" id="GO:0005634">
    <property type="term" value="C:nucleus"/>
    <property type="evidence" value="ECO:0007669"/>
    <property type="project" value="UniProtKB-SubCell"/>
</dbReference>
<keyword evidence="9" id="KW-1185">Reference proteome</keyword>
<keyword evidence="3" id="KW-0677">Repeat</keyword>
<dbReference type="GO" id="GO:0008270">
    <property type="term" value="F:zinc ion binding"/>
    <property type="evidence" value="ECO:0007669"/>
    <property type="project" value="UniProtKB-KW"/>
</dbReference>
<dbReference type="InterPro" id="IPR003604">
    <property type="entry name" value="Matrin/U1-like-C_Znf_C2H2"/>
</dbReference>